<gene>
    <name evidence="2" type="ORF">EVAR_41535_1</name>
</gene>
<organism evidence="2 3">
    <name type="scientific">Eumeta variegata</name>
    <name type="common">Bagworm moth</name>
    <name type="synonym">Eumeta japonica</name>
    <dbReference type="NCBI Taxonomy" id="151549"/>
    <lineage>
        <taxon>Eukaryota</taxon>
        <taxon>Metazoa</taxon>
        <taxon>Ecdysozoa</taxon>
        <taxon>Arthropoda</taxon>
        <taxon>Hexapoda</taxon>
        <taxon>Insecta</taxon>
        <taxon>Pterygota</taxon>
        <taxon>Neoptera</taxon>
        <taxon>Endopterygota</taxon>
        <taxon>Lepidoptera</taxon>
        <taxon>Glossata</taxon>
        <taxon>Ditrysia</taxon>
        <taxon>Tineoidea</taxon>
        <taxon>Psychidae</taxon>
        <taxon>Oiketicinae</taxon>
        <taxon>Eumeta</taxon>
    </lineage>
</organism>
<dbReference type="Proteomes" id="UP000299102">
    <property type="component" value="Unassembled WGS sequence"/>
</dbReference>
<feature type="compositionally biased region" description="Low complexity" evidence="1">
    <location>
        <begin position="1"/>
        <end position="10"/>
    </location>
</feature>
<evidence type="ECO:0000313" key="2">
    <source>
        <dbReference type="EMBL" id="GBP57865.1"/>
    </source>
</evidence>
<sequence>MSGAATDSSGSTGGAGEPASGAASPDAAALVVLQPPAAPYAPYHHYDDLGEHLTEILVTLPMADCGRLKTENIKGEASAQNTPPRNRPLISIIRSTTRRVPECALGARQFICCGSTVSTNIDKRQTGRALNANLRTAIN</sequence>
<protein>
    <submittedName>
        <fullName evidence="2">Uncharacterized protein</fullName>
    </submittedName>
</protein>
<feature type="region of interest" description="Disordered" evidence="1">
    <location>
        <begin position="1"/>
        <end position="22"/>
    </location>
</feature>
<keyword evidence="3" id="KW-1185">Reference proteome</keyword>
<dbReference type="EMBL" id="BGZK01000721">
    <property type="protein sequence ID" value="GBP57865.1"/>
    <property type="molecule type" value="Genomic_DNA"/>
</dbReference>
<evidence type="ECO:0000256" key="1">
    <source>
        <dbReference type="SAM" id="MobiDB-lite"/>
    </source>
</evidence>
<comment type="caution">
    <text evidence="2">The sequence shown here is derived from an EMBL/GenBank/DDBJ whole genome shotgun (WGS) entry which is preliminary data.</text>
</comment>
<accession>A0A4C1X6K6</accession>
<name>A0A4C1X6K6_EUMVA</name>
<reference evidence="2 3" key="1">
    <citation type="journal article" date="2019" name="Commun. Biol.">
        <title>The bagworm genome reveals a unique fibroin gene that provides high tensile strength.</title>
        <authorList>
            <person name="Kono N."/>
            <person name="Nakamura H."/>
            <person name="Ohtoshi R."/>
            <person name="Tomita M."/>
            <person name="Numata K."/>
            <person name="Arakawa K."/>
        </authorList>
    </citation>
    <scope>NUCLEOTIDE SEQUENCE [LARGE SCALE GENOMIC DNA]</scope>
</reference>
<evidence type="ECO:0000313" key="3">
    <source>
        <dbReference type="Proteomes" id="UP000299102"/>
    </source>
</evidence>
<proteinExistence type="predicted"/>
<dbReference type="AlphaFoldDB" id="A0A4C1X6K6"/>